<proteinExistence type="predicted"/>
<dbReference type="InParanoid" id="D2VNL2"/>
<dbReference type="KEGG" id="ngr:NAEGRDRAFT_70540"/>
<sequence length="523" mass="60684">MSQQHQTLPNNQFLSLARSLTEEKQFIMDVLCDNTYTTYLVNSLSSGDSICRRLWSTPIRIDPPMKLRNQLLTIYKMMYTRDFNEINLGARVYLKRSDLHYLYRGTCRKDRSENMIEFHVERGDDVKCSWVNRNELDYWCKPIYSHCWENDERIELYHVFGKKVYEFSVPGEKQTLVVGSFYYNVGEFIQLIEEIPKIIVDKNVKTVVVNFRKPNVSDSFSPARKKQKVQSASPSQVVVKTVIAKPLSPNNTSVTTIFEAVKESDQVMETELVQVIVSEPPMIMNEATLIEVLKEKRINFKHVIPFISEDEDLLRSLISNIALIMDHQGLKNVVKIHTSKKDKALSSEVNTELIHSIADAMLSREIDFTNTFFTLLDMDEIELCKQIVMCLGRLESYESILCLERHKIFIDSLYASMNKTFTDCVRMILALEERMVDDENSRVKTLGNLFSISEEVTLRIVEDRNVHSHAQLKRQRLKGALEDRVQYLKQIKASYLTKKKSAKKVQAINVLIQNAMDQFPKCK</sequence>
<protein>
    <submittedName>
        <fullName evidence="1">Predicted protein</fullName>
    </submittedName>
</protein>
<dbReference type="VEuPathDB" id="AmoebaDB:NAEGRDRAFT_70540"/>
<dbReference type="AlphaFoldDB" id="D2VNL2"/>
<evidence type="ECO:0000313" key="1">
    <source>
        <dbReference type="EMBL" id="EFC41757.1"/>
    </source>
</evidence>
<dbReference type="Proteomes" id="UP000006671">
    <property type="component" value="Unassembled WGS sequence"/>
</dbReference>
<reference evidence="1 2" key="1">
    <citation type="journal article" date="2010" name="Cell">
        <title>The genome of Naegleria gruberi illuminates early eukaryotic versatility.</title>
        <authorList>
            <person name="Fritz-Laylin L.K."/>
            <person name="Prochnik S.E."/>
            <person name="Ginger M.L."/>
            <person name="Dacks J.B."/>
            <person name="Carpenter M.L."/>
            <person name="Field M.C."/>
            <person name="Kuo A."/>
            <person name="Paredez A."/>
            <person name="Chapman J."/>
            <person name="Pham J."/>
            <person name="Shu S."/>
            <person name="Neupane R."/>
            <person name="Cipriano M."/>
            <person name="Mancuso J."/>
            <person name="Tu H."/>
            <person name="Salamov A."/>
            <person name="Lindquist E."/>
            <person name="Shapiro H."/>
            <person name="Lucas S."/>
            <person name="Grigoriev I.V."/>
            <person name="Cande W.Z."/>
            <person name="Fulton C."/>
            <person name="Rokhsar D.S."/>
            <person name="Dawson S.C."/>
        </authorList>
    </citation>
    <scope>NUCLEOTIDE SEQUENCE [LARGE SCALE GENOMIC DNA]</scope>
    <source>
        <strain evidence="1 2">NEG-M</strain>
    </source>
</reference>
<dbReference type="EMBL" id="GG738884">
    <property type="protein sequence ID" value="EFC41757.1"/>
    <property type="molecule type" value="Genomic_DNA"/>
</dbReference>
<accession>D2VNL2</accession>
<keyword evidence="2" id="KW-1185">Reference proteome</keyword>
<evidence type="ECO:0000313" key="2">
    <source>
        <dbReference type="Proteomes" id="UP000006671"/>
    </source>
</evidence>
<organism evidence="2">
    <name type="scientific">Naegleria gruberi</name>
    <name type="common">Amoeba</name>
    <dbReference type="NCBI Taxonomy" id="5762"/>
    <lineage>
        <taxon>Eukaryota</taxon>
        <taxon>Discoba</taxon>
        <taxon>Heterolobosea</taxon>
        <taxon>Tetramitia</taxon>
        <taxon>Eutetramitia</taxon>
        <taxon>Vahlkampfiidae</taxon>
        <taxon>Naegleria</taxon>
    </lineage>
</organism>
<name>D2VNL2_NAEGR</name>
<gene>
    <name evidence="1" type="ORF">NAEGRDRAFT_70540</name>
</gene>
<dbReference type="GeneID" id="8855060"/>
<dbReference type="RefSeq" id="XP_002674501.1">
    <property type="nucleotide sequence ID" value="XM_002674455.1"/>
</dbReference>